<feature type="region of interest" description="Disordered" evidence="1">
    <location>
        <begin position="1"/>
        <end position="63"/>
    </location>
</feature>
<protein>
    <submittedName>
        <fullName evidence="2">Uncharacterized protein</fullName>
    </submittedName>
</protein>
<proteinExistence type="predicted"/>
<sequence length="248" mass="27087">MPVQHSPLAKNTRSHRNPAGLTPTVRFPPNRTPSVDQLSVNLDRGRRMEGEAPSRRGGMKSRRSRSFFGLLSGYPGMSDGARAILGEAEDEDGEESVEEEESEETEVATALEGVPEASGASILAHSNQHLVSQAEPNFLNIMEQITQFMGQLTQAVAPRDSSKAPAFKTPSMRAPDSFDGTQAHKLRGIIQSFQLVFHNHPANSSLTERKFCTQLLFSLVELANGFNPTSPIFPMKILPTSSIIGIYL</sequence>
<reference evidence="2" key="1">
    <citation type="submission" date="2021-03" db="EMBL/GenBank/DDBJ databases">
        <title>Draft genome sequence of rust myrtle Austropuccinia psidii MF-1, a brazilian biotype.</title>
        <authorList>
            <person name="Quecine M.C."/>
            <person name="Pachon D.M.R."/>
            <person name="Bonatelli M.L."/>
            <person name="Correr F.H."/>
            <person name="Franceschini L.M."/>
            <person name="Leite T.F."/>
            <person name="Margarido G.R.A."/>
            <person name="Almeida C.A."/>
            <person name="Ferrarezi J.A."/>
            <person name="Labate C.A."/>
        </authorList>
    </citation>
    <scope>NUCLEOTIDE SEQUENCE</scope>
    <source>
        <strain evidence="2">MF-1</strain>
    </source>
</reference>
<evidence type="ECO:0000313" key="3">
    <source>
        <dbReference type="Proteomes" id="UP000765509"/>
    </source>
</evidence>
<organism evidence="2 3">
    <name type="scientific">Austropuccinia psidii MF-1</name>
    <dbReference type="NCBI Taxonomy" id="1389203"/>
    <lineage>
        <taxon>Eukaryota</taxon>
        <taxon>Fungi</taxon>
        <taxon>Dikarya</taxon>
        <taxon>Basidiomycota</taxon>
        <taxon>Pucciniomycotina</taxon>
        <taxon>Pucciniomycetes</taxon>
        <taxon>Pucciniales</taxon>
        <taxon>Sphaerophragmiaceae</taxon>
        <taxon>Austropuccinia</taxon>
    </lineage>
</organism>
<name>A0A9Q3KH00_9BASI</name>
<dbReference type="AlphaFoldDB" id="A0A9Q3KH00"/>
<evidence type="ECO:0000256" key="1">
    <source>
        <dbReference type="SAM" id="MobiDB-lite"/>
    </source>
</evidence>
<dbReference type="EMBL" id="AVOT02109974">
    <property type="protein sequence ID" value="MBW0581428.1"/>
    <property type="molecule type" value="Genomic_DNA"/>
</dbReference>
<accession>A0A9Q3KH00</accession>
<gene>
    <name evidence="2" type="ORF">O181_121143</name>
</gene>
<keyword evidence="3" id="KW-1185">Reference proteome</keyword>
<dbReference type="Proteomes" id="UP000765509">
    <property type="component" value="Unassembled WGS sequence"/>
</dbReference>
<comment type="caution">
    <text evidence="2">The sequence shown here is derived from an EMBL/GenBank/DDBJ whole genome shotgun (WGS) entry which is preliminary data.</text>
</comment>
<evidence type="ECO:0000313" key="2">
    <source>
        <dbReference type="EMBL" id="MBW0581428.1"/>
    </source>
</evidence>
<feature type="compositionally biased region" description="Basic and acidic residues" evidence="1">
    <location>
        <begin position="43"/>
        <end position="54"/>
    </location>
</feature>